<evidence type="ECO:0000313" key="3">
    <source>
        <dbReference type="Proteomes" id="UP001054837"/>
    </source>
</evidence>
<comment type="caution">
    <text evidence="2">The sequence shown here is derived from an EMBL/GenBank/DDBJ whole genome shotgun (WGS) entry which is preliminary data.</text>
</comment>
<organism evidence="2 3">
    <name type="scientific">Caerostris darwini</name>
    <dbReference type="NCBI Taxonomy" id="1538125"/>
    <lineage>
        <taxon>Eukaryota</taxon>
        <taxon>Metazoa</taxon>
        <taxon>Ecdysozoa</taxon>
        <taxon>Arthropoda</taxon>
        <taxon>Chelicerata</taxon>
        <taxon>Arachnida</taxon>
        <taxon>Araneae</taxon>
        <taxon>Araneomorphae</taxon>
        <taxon>Entelegynae</taxon>
        <taxon>Araneoidea</taxon>
        <taxon>Araneidae</taxon>
        <taxon>Caerostris</taxon>
    </lineage>
</organism>
<gene>
    <name evidence="2" type="ORF">CDAR_429511</name>
</gene>
<feature type="region of interest" description="Disordered" evidence="1">
    <location>
        <begin position="1"/>
        <end position="64"/>
    </location>
</feature>
<protein>
    <submittedName>
        <fullName evidence="2">Uncharacterized protein</fullName>
    </submittedName>
</protein>
<dbReference type="EMBL" id="BPLQ01014641">
    <property type="protein sequence ID" value="GIY81550.1"/>
    <property type="molecule type" value="Genomic_DNA"/>
</dbReference>
<reference evidence="2 3" key="1">
    <citation type="submission" date="2021-06" db="EMBL/GenBank/DDBJ databases">
        <title>Caerostris darwini draft genome.</title>
        <authorList>
            <person name="Kono N."/>
            <person name="Arakawa K."/>
        </authorList>
    </citation>
    <scope>NUCLEOTIDE SEQUENCE [LARGE SCALE GENOMIC DNA]</scope>
</reference>
<feature type="compositionally biased region" description="Basic residues" evidence="1">
    <location>
        <begin position="45"/>
        <end position="63"/>
    </location>
</feature>
<evidence type="ECO:0000313" key="2">
    <source>
        <dbReference type="EMBL" id="GIY81550.1"/>
    </source>
</evidence>
<dbReference type="Proteomes" id="UP001054837">
    <property type="component" value="Unassembled WGS sequence"/>
</dbReference>
<sequence>MKGNPSIHGIVFFQKQGRKKPDPVPLAKQPSLSEECWKSADPRNHRSNQARPRHRRRGRRRWHPPAAVIGNRSVGHVSFPFYRFAFASSLKPRPL</sequence>
<dbReference type="AlphaFoldDB" id="A0AAV4WFG2"/>
<evidence type="ECO:0000256" key="1">
    <source>
        <dbReference type="SAM" id="MobiDB-lite"/>
    </source>
</evidence>
<keyword evidence="3" id="KW-1185">Reference proteome</keyword>
<proteinExistence type="predicted"/>
<feature type="compositionally biased region" description="Basic and acidic residues" evidence="1">
    <location>
        <begin position="35"/>
        <end position="44"/>
    </location>
</feature>
<name>A0AAV4WFG2_9ARAC</name>
<accession>A0AAV4WFG2</accession>